<sequence>MKFATQPRQKIITAIIFTIGFVGIATALIAYPSINVIKTLSDQIFKQRVELEELYERGQVLKQTLKEYEEIKPIIPTLNQIYLMKGNELEFITTVEKAAADSGVTHDLKLATTDPKKNTNQLQYQLQVNGDLIKFIRYLAELESLNFYVNINTIRLSSPAGSSIQSNQIGTDSALQAILLATSFFKP</sequence>
<dbReference type="InterPro" id="IPR014717">
    <property type="entry name" value="Transl_elong_EF1B/ribsomal_bS6"/>
</dbReference>
<feature type="coiled-coil region" evidence="1">
    <location>
        <begin position="37"/>
        <end position="71"/>
    </location>
</feature>
<dbReference type="EMBL" id="MHTC01000021">
    <property type="protein sequence ID" value="OHA55236.1"/>
    <property type="molecule type" value="Genomic_DNA"/>
</dbReference>
<dbReference type="AlphaFoldDB" id="A0A1G2Q3T8"/>
<protein>
    <submittedName>
        <fullName evidence="3">Uncharacterized protein</fullName>
    </submittedName>
</protein>
<evidence type="ECO:0000256" key="2">
    <source>
        <dbReference type="SAM" id="Phobius"/>
    </source>
</evidence>
<evidence type="ECO:0000313" key="4">
    <source>
        <dbReference type="Proteomes" id="UP000177575"/>
    </source>
</evidence>
<keyword evidence="2" id="KW-1133">Transmembrane helix</keyword>
<dbReference type="Proteomes" id="UP000177575">
    <property type="component" value="Unassembled WGS sequence"/>
</dbReference>
<feature type="transmembrane region" description="Helical" evidence="2">
    <location>
        <begin position="12"/>
        <end position="31"/>
    </location>
</feature>
<organism evidence="3 4">
    <name type="scientific">Candidatus Veblenbacteria bacterium RIFOXYB1_FULL_43_13</name>
    <dbReference type="NCBI Taxonomy" id="1802426"/>
    <lineage>
        <taxon>Bacteria</taxon>
        <taxon>Candidatus Vebleniibacteriota</taxon>
    </lineage>
</organism>
<accession>A0A1G2Q3T8</accession>
<gene>
    <name evidence="3" type="ORF">A2388_02335</name>
</gene>
<name>A0A1G2Q3T8_9BACT</name>
<keyword evidence="2" id="KW-0472">Membrane</keyword>
<evidence type="ECO:0000313" key="3">
    <source>
        <dbReference type="EMBL" id="OHA55236.1"/>
    </source>
</evidence>
<keyword evidence="2" id="KW-0812">Transmembrane</keyword>
<reference evidence="3 4" key="1">
    <citation type="journal article" date="2016" name="Nat. Commun.">
        <title>Thousands of microbial genomes shed light on interconnected biogeochemical processes in an aquifer system.</title>
        <authorList>
            <person name="Anantharaman K."/>
            <person name="Brown C.T."/>
            <person name="Hug L.A."/>
            <person name="Sharon I."/>
            <person name="Castelle C.J."/>
            <person name="Probst A.J."/>
            <person name="Thomas B.C."/>
            <person name="Singh A."/>
            <person name="Wilkins M.J."/>
            <person name="Karaoz U."/>
            <person name="Brodie E.L."/>
            <person name="Williams K.H."/>
            <person name="Hubbard S.S."/>
            <person name="Banfield J.F."/>
        </authorList>
    </citation>
    <scope>NUCLEOTIDE SEQUENCE [LARGE SCALE GENOMIC DNA]</scope>
</reference>
<evidence type="ECO:0000256" key="1">
    <source>
        <dbReference type="SAM" id="Coils"/>
    </source>
</evidence>
<comment type="caution">
    <text evidence="3">The sequence shown here is derived from an EMBL/GenBank/DDBJ whole genome shotgun (WGS) entry which is preliminary data.</text>
</comment>
<keyword evidence="1" id="KW-0175">Coiled coil</keyword>
<proteinExistence type="predicted"/>
<dbReference type="Gene3D" id="3.30.70.60">
    <property type="match status" value="1"/>
</dbReference>